<evidence type="ECO:0000259" key="6">
    <source>
        <dbReference type="PROSITE" id="PS50865"/>
    </source>
</evidence>
<dbReference type="Gene3D" id="6.10.140.2220">
    <property type="match status" value="2"/>
</dbReference>
<evidence type="ECO:0000256" key="2">
    <source>
        <dbReference type="ARBA" id="ARBA00022771"/>
    </source>
</evidence>
<organism evidence="7 8">
    <name type="scientific">Sphenostylis stenocarpa</name>
    <dbReference type="NCBI Taxonomy" id="92480"/>
    <lineage>
        <taxon>Eukaryota</taxon>
        <taxon>Viridiplantae</taxon>
        <taxon>Streptophyta</taxon>
        <taxon>Embryophyta</taxon>
        <taxon>Tracheophyta</taxon>
        <taxon>Spermatophyta</taxon>
        <taxon>Magnoliopsida</taxon>
        <taxon>eudicotyledons</taxon>
        <taxon>Gunneridae</taxon>
        <taxon>Pentapetalae</taxon>
        <taxon>rosids</taxon>
        <taxon>fabids</taxon>
        <taxon>Fabales</taxon>
        <taxon>Fabaceae</taxon>
        <taxon>Papilionoideae</taxon>
        <taxon>50 kb inversion clade</taxon>
        <taxon>NPAAA clade</taxon>
        <taxon>indigoferoid/millettioid clade</taxon>
        <taxon>Phaseoleae</taxon>
        <taxon>Sphenostylis</taxon>
    </lineage>
</organism>
<dbReference type="GO" id="GO:0005634">
    <property type="term" value="C:nucleus"/>
    <property type="evidence" value="ECO:0007669"/>
    <property type="project" value="TreeGrafter"/>
</dbReference>
<dbReference type="InterPro" id="IPR052079">
    <property type="entry name" value="E3_ligase/Copine_domain"/>
</dbReference>
<evidence type="ECO:0000256" key="1">
    <source>
        <dbReference type="ARBA" id="ARBA00022723"/>
    </source>
</evidence>
<dbReference type="PANTHER" id="PTHR45751:SF16">
    <property type="entry name" value="E3 UBIQUITIN-PROTEIN LIGASE RGLG4"/>
    <property type="match status" value="1"/>
</dbReference>
<dbReference type="GO" id="GO:0016567">
    <property type="term" value="P:protein ubiquitination"/>
    <property type="evidence" value="ECO:0007669"/>
    <property type="project" value="TreeGrafter"/>
</dbReference>
<dbReference type="PANTHER" id="PTHR45751">
    <property type="entry name" value="COPINE FAMILY PROTEIN 1"/>
    <property type="match status" value="1"/>
</dbReference>
<feature type="domain" description="MYND-type" evidence="6">
    <location>
        <begin position="528"/>
        <end position="565"/>
    </location>
</feature>
<dbReference type="PROSITE" id="PS50865">
    <property type="entry name" value="ZF_MYND_2"/>
    <property type="match status" value="2"/>
</dbReference>
<feature type="domain" description="MYND-type" evidence="6">
    <location>
        <begin position="622"/>
        <end position="658"/>
    </location>
</feature>
<proteinExistence type="predicted"/>
<sequence length="717" mass="78999">MGNSHAKKRDTPSPVVTRNLSPSPRPSSPPESSRRPPREPPPVSFKKQHHGSGKLSVKEKYALIPDNFTSLKQVTTALRNEGLESSNLVLGVDFTKSNEWTGSISFNNKSLHAIGNTPNPYEKAITIIGKTLAPFDDDNLIPCFGFGDATTHDQEVFSFHSDHSSCHGFEEVLTCYQKIVPNLRLSGPTSYAPVIEAAIDIVEQSHGQFHALVIVADGQVTTSAASEDGELSPQEARTIKAIADASSYPLSIILVGVGDGPWDDMKKFDDKIPARDFDNFQFVNFTDIMSKKSSSSEKEAAFALAALMEIPFQYKAAIELGLLGRVTGRSNKIVPRPPPVPYSRLVPPARALSNMPTFMDDERNQMACAICLTSRKDLAFGCGHMTCRDCGSRDGLGVKKIVHECMPAYGASLDLNGLLGMLGLGEKGASISEDTTKTWLQILLLTLAIGIWFLLYQLAEDRESNDNVKEVDELGEMDHPNHEFDHFFEPHQREQEHPNGELDHYFHEEDRHRATAPGGNDGRIHGGCALCGNFSTTRCSRCKAARYCSMKCQIIDWRWRHKYECCESEIAADEGTSKLLHNSEIESASNASHVDDGVAWSSESDRGVEASSGNDVNNFHGCEVCGCPSTTRCSRCKAVKYCSVKCLIMDWKWHKEQCITSVDSAPIERSYTDVGMLKNSLEEEDNIHSSGPLSLEFHPAGRTRSKSPIKVSQVLLT</sequence>
<dbReference type="InterPro" id="IPR010734">
    <property type="entry name" value="Copine_C"/>
</dbReference>
<dbReference type="Pfam" id="PF01753">
    <property type="entry name" value="zf-MYND"/>
    <property type="match status" value="2"/>
</dbReference>
<keyword evidence="1" id="KW-0479">Metal-binding</keyword>
<evidence type="ECO:0000256" key="5">
    <source>
        <dbReference type="SAM" id="MobiDB-lite"/>
    </source>
</evidence>
<dbReference type="AlphaFoldDB" id="A0AA87B837"/>
<gene>
    <name evidence="7" type="ORF">AYBTSS11_LOCUS30569</name>
</gene>
<evidence type="ECO:0000256" key="4">
    <source>
        <dbReference type="PROSITE-ProRule" id="PRU00134"/>
    </source>
</evidence>
<dbReference type="Pfam" id="PF07002">
    <property type="entry name" value="Copine"/>
    <property type="match status" value="1"/>
</dbReference>
<dbReference type="InterPro" id="IPR036465">
    <property type="entry name" value="vWFA_dom_sf"/>
</dbReference>
<dbReference type="GO" id="GO:0008270">
    <property type="term" value="F:zinc ion binding"/>
    <property type="evidence" value="ECO:0007669"/>
    <property type="project" value="UniProtKB-KW"/>
</dbReference>
<keyword evidence="2 4" id="KW-0863">Zinc-finger</keyword>
<dbReference type="EMBL" id="OY731408">
    <property type="protein sequence ID" value="CAJ1978376.1"/>
    <property type="molecule type" value="Genomic_DNA"/>
</dbReference>
<name>A0AA87B837_9FABA</name>
<reference evidence="7" key="1">
    <citation type="submission" date="2023-10" db="EMBL/GenBank/DDBJ databases">
        <authorList>
            <person name="Domelevo Entfellner J.-B."/>
        </authorList>
    </citation>
    <scope>NUCLEOTIDE SEQUENCE</scope>
</reference>
<dbReference type="InterPro" id="IPR002893">
    <property type="entry name" value="Znf_MYND"/>
</dbReference>
<dbReference type="SUPFAM" id="SSF53300">
    <property type="entry name" value="vWA-like"/>
    <property type="match status" value="1"/>
</dbReference>
<dbReference type="SMART" id="SM00327">
    <property type="entry name" value="VWA"/>
    <property type="match status" value="1"/>
</dbReference>
<keyword evidence="3" id="KW-0862">Zinc</keyword>
<dbReference type="InterPro" id="IPR002035">
    <property type="entry name" value="VWF_A"/>
</dbReference>
<dbReference type="Gramene" id="rna-AYBTSS11_LOCUS30569">
    <property type="protein sequence ID" value="CAJ1978376.1"/>
    <property type="gene ID" value="gene-AYBTSS11_LOCUS30569"/>
</dbReference>
<evidence type="ECO:0000313" key="7">
    <source>
        <dbReference type="EMBL" id="CAJ1978376.1"/>
    </source>
</evidence>
<keyword evidence="8" id="KW-1185">Reference proteome</keyword>
<protein>
    <recommendedName>
        <fullName evidence="6">MYND-type domain-containing protein</fullName>
    </recommendedName>
</protein>
<feature type="region of interest" description="Disordered" evidence="5">
    <location>
        <begin position="1"/>
        <end position="56"/>
    </location>
</feature>
<accession>A0AA87B837</accession>
<dbReference type="GO" id="GO:0004842">
    <property type="term" value="F:ubiquitin-protein transferase activity"/>
    <property type="evidence" value="ECO:0007669"/>
    <property type="project" value="TreeGrafter"/>
</dbReference>
<evidence type="ECO:0000256" key="3">
    <source>
        <dbReference type="ARBA" id="ARBA00022833"/>
    </source>
</evidence>
<evidence type="ECO:0000313" key="8">
    <source>
        <dbReference type="Proteomes" id="UP001189624"/>
    </source>
</evidence>
<dbReference type="Proteomes" id="UP001189624">
    <property type="component" value="Chromosome 11"/>
</dbReference>
<dbReference type="SUPFAM" id="SSF144232">
    <property type="entry name" value="HIT/MYND zinc finger-like"/>
    <property type="match status" value="2"/>
</dbReference>